<dbReference type="PANTHER" id="PTHR31212:SF4">
    <property type="entry name" value="ALPHA-KETOGLUTARATE-DEPENDENT DIOXYGENASE ALKB HOMOLOG 3"/>
    <property type="match status" value="1"/>
</dbReference>
<accession>A0A9K3LAV3</accession>
<dbReference type="InterPro" id="IPR001498">
    <property type="entry name" value="Impact_N"/>
</dbReference>
<proteinExistence type="predicted"/>
<dbReference type="GO" id="GO:0051213">
    <property type="term" value="F:dioxygenase activity"/>
    <property type="evidence" value="ECO:0007669"/>
    <property type="project" value="InterPro"/>
</dbReference>
<evidence type="ECO:0000259" key="1">
    <source>
        <dbReference type="PROSITE" id="PS51471"/>
    </source>
</evidence>
<dbReference type="PROSITE" id="PS51471">
    <property type="entry name" value="FE2OG_OXY"/>
    <property type="match status" value="1"/>
</dbReference>
<dbReference type="Pfam" id="PF13532">
    <property type="entry name" value="2OG-FeII_Oxy_2"/>
    <property type="match status" value="1"/>
</dbReference>
<protein>
    <submittedName>
        <fullName evidence="2">2-oxyglutarate/Fe(II) oxygenase</fullName>
    </submittedName>
</protein>
<reference evidence="2" key="2">
    <citation type="submission" date="2021-04" db="EMBL/GenBank/DDBJ databases">
        <authorList>
            <person name="Podell S."/>
        </authorList>
    </citation>
    <scope>NUCLEOTIDE SEQUENCE</scope>
    <source>
        <strain evidence="2">Hildebrandi</strain>
    </source>
</reference>
<dbReference type="PANTHER" id="PTHR31212">
    <property type="entry name" value="ALPHA-KETOGLUTARATE-DEPENDENT DIOXYGENASE ALKB HOMOLOG 3"/>
    <property type="match status" value="1"/>
</dbReference>
<dbReference type="Proteomes" id="UP000693970">
    <property type="component" value="Unassembled WGS sequence"/>
</dbReference>
<dbReference type="InterPro" id="IPR032854">
    <property type="entry name" value="ALKBH3"/>
</dbReference>
<dbReference type="OrthoDB" id="545910at2759"/>
<comment type="caution">
    <text evidence="2">The sequence shown here is derived from an EMBL/GenBank/DDBJ whole genome shotgun (WGS) entry which is preliminary data.</text>
</comment>
<sequence length="776" mass="87427">MTSPAVPSGMTSSPLAELKIADSHFLGFCAQVTDLQEAPYLQAKLKESYSNAAHVPLITTFGDWDEDGEPPSSIGPGMLQELQEFVNENDKLQFRLAVVIVRFFGERLLGVTCGRLEQCYRSVLRLTLHRFFFPDTAMERELHIKNHDNIYAMGAGDCELILNVVQDDKVELVQTLLTELQFDGFKGATGEELPRLQNLQADLSQGVIPIYRYPGNYSGDEWMTYEWSTTSLQLKKAVEEKLQPLIHQTMNHCVTNYYRSGKDFIAHHGDKDLDLNRQGVIVSLSLGDERTLELRRRASPQDVYRVRLPHCSMLVLGPNTNREWTHSILPKDDSNETRLSLTLREVKTFQDLSTGRLFGQGVGDRTLTQVRATEQLEKLALLSGFCALSSMILSPSTTRALSRNKSLLMMGTLAVSMFGLQHLSRLWKRKSDERSARQHLQAINDRFPHHDDFKKPADAPKEQVTPWWCAVRNSFLKRCKKFQAAYGDDVAFGIEPVVPLYKNNNLAIGLVILGDPFAAVDQKSVFLEKVQKATNRKGKSLEERCWLVFVGEALARGGEVRYLHYDNWTFHQFTHVLDTQWTEMKTVNTYAMPFVPDKTHWTSDIYHALGSWFLVEDGLHRNMEEIEGGMQNVVFPSLCKTGESSTAKLLTQAIQKCLPDNIKSQITSRSLRDAGITELAAHGSLSIYESCARSGHSTGTTQDHYISDQRYLYGLKAGMARAGYDVSSGDYTKKIHLPRVQAIGSGVDNQLHAFLDKCFTVDVPHFDKGANLGLCF</sequence>
<dbReference type="AlphaFoldDB" id="A0A9K3LAV3"/>
<dbReference type="InterPro" id="IPR027450">
    <property type="entry name" value="AlkB-like"/>
</dbReference>
<dbReference type="GO" id="GO:0006307">
    <property type="term" value="P:DNA alkylation repair"/>
    <property type="evidence" value="ECO:0007669"/>
    <property type="project" value="InterPro"/>
</dbReference>
<gene>
    <name evidence="2" type="ORF">IV203_014908</name>
</gene>
<reference evidence="2" key="1">
    <citation type="journal article" date="2021" name="Sci. Rep.">
        <title>Diploid genomic architecture of Nitzschia inconspicua, an elite biomass production diatom.</title>
        <authorList>
            <person name="Oliver A."/>
            <person name="Podell S."/>
            <person name="Pinowska A."/>
            <person name="Traller J.C."/>
            <person name="Smith S.R."/>
            <person name="McClure R."/>
            <person name="Beliaev A."/>
            <person name="Bohutskyi P."/>
            <person name="Hill E.A."/>
            <person name="Rabines A."/>
            <person name="Zheng H."/>
            <person name="Allen L.Z."/>
            <person name="Kuo A."/>
            <person name="Grigoriev I.V."/>
            <person name="Allen A.E."/>
            <person name="Hazlebeck D."/>
            <person name="Allen E.E."/>
        </authorList>
    </citation>
    <scope>NUCLEOTIDE SEQUENCE</scope>
    <source>
        <strain evidence="2">Hildebrandi</strain>
    </source>
</reference>
<organism evidence="2 3">
    <name type="scientific">Nitzschia inconspicua</name>
    <dbReference type="NCBI Taxonomy" id="303405"/>
    <lineage>
        <taxon>Eukaryota</taxon>
        <taxon>Sar</taxon>
        <taxon>Stramenopiles</taxon>
        <taxon>Ochrophyta</taxon>
        <taxon>Bacillariophyta</taxon>
        <taxon>Bacillariophyceae</taxon>
        <taxon>Bacillariophycidae</taxon>
        <taxon>Bacillariales</taxon>
        <taxon>Bacillariaceae</taxon>
        <taxon>Nitzschia</taxon>
    </lineage>
</organism>
<name>A0A9K3LAV3_9STRA</name>
<evidence type="ECO:0000313" key="3">
    <source>
        <dbReference type="Proteomes" id="UP000693970"/>
    </source>
</evidence>
<dbReference type="InterPro" id="IPR005123">
    <property type="entry name" value="Oxoglu/Fe-dep_dioxygenase_dom"/>
</dbReference>
<evidence type="ECO:0000313" key="2">
    <source>
        <dbReference type="EMBL" id="KAG7358320.1"/>
    </source>
</evidence>
<feature type="domain" description="Fe2OG dioxygenase" evidence="1">
    <location>
        <begin position="249"/>
        <end position="347"/>
    </location>
</feature>
<keyword evidence="3" id="KW-1185">Reference proteome</keyword>
<dbReference type="EMBL" id="JAGRRH010000014">
    <property type="protein sequence ID" value="KAG7358320.1"/>
    <property type="molecule type" value="Genomic_DNA"/>
</dbReference>
<dbReference type="Pfam" id="PF01205">
    <property type="entry name" value="Impact_N"/>
    <property type="match status" value="1"/>
</dbReference>